<keyword evidence="3" id="KW-1185">Reference proteome</keyword>
<keyword evidence="1" id="KW-0812">Transmembrane</keyword>
<sequence>MKRLFEGRALFGAVACAAAGWVAFSVAVRLAEGTRTGLAVAAFVAGIAGTQFLFFRWRDRGDVLAGGLCAAAFVTWALAALAGFFQDDVLAADRPALWIAVLALLVGFAGALAVALRVLLLRRRHARAPADLPETAPGLIAGLPDGPRP</sequence>
<dbReference type="EMBL" id="JAIBOA010000018">
    <property type="protein sequence ID" value="MBW8485800.1"/>
    <property type="molecule type" value="Genomic_DNA"/>
</dbReference>
<keyword evidence="1" id="KW-0472">Membrane</keyword>
<keyword evidence="1" id="KW-1133">Transmembrane helix</keyword>
<evidence type="ECO:0000256" key="1">
    <source>
        <dbReference type="SAM" id="Phobius"/>
    </source>
</evidence>
<accession>A0ABS7G084</accession>
<evidence type="ECO:0008006" key="4">
    <source>
        <dbReference type="Google" id="ProtNLM"/>
    </source>
</evidence>
<name>A0ABS7G084_9ACTN</name>
<dbReference type="RefSeq" id="WP_220169031.1">
    <property type="nucleotide sequence ID" value="NZ_JAIBOA010000018.1"/>
</dbReference>
<gene>
    <name evidence="2" type="ORF">K1Y72_25695</name>
</gene>
<proteinExistence type="predicted"/>
<protein>
    <recommendedName>
        <fullName evidence="4">MFS transporter</fullName>
    </recommendedName>
</protein>
<feature type="transmembrane region" description="Helical" evidence="1">
    <location>
        <begin position="37"/>
        <end position="56"/>
    </location>
</feature>
<feature type="transmembrane region" description="Helical" evidence="1">
    <location>
        <begin position="63"/>
        <end position="85"/>
    </location>
</feature>
<reference evidence="2 3" key="1">
    <citation type="submission" date="2021-07" db="EMBL/GenBank/DDBJ databases">
        <title>Actinomadura sp. PM05-2 isolated from lichen.</title>
        <authorList>
            <person name="Somphong A."/>
            <person name="Phongsopitanun W."/>
            <person name="Tanasupawat S."/>
            <person name="Peongsungnone V."/>
        </authorList>
    </citation>
    <scope>NUCLEOTIDE SEQUENCE [LARGE SCALE GENOMIC DNA]</scope>
    <source>
        <strain evidence="2 3">PM05-2</strain>
    </source>
</reference>
<dbReference type="Proteomes" id="UP000774570">
    <property type="component" value="Unassembled WGS sequence"/>
</dbReference>
<organism evidence="2 3">
    <name type="scientific">Actinomadura parmotrematis</name>
    <dbReference type="NCBI Taxonomy" id="2864039"/>
    <lineage>
        <taxon>Bacteria</taxon>
        <taxon>Bacillati</taxon>
        <taxon>Actinomycetota</taxon>
        <taxon>Actinomycetes</taxon>
        <taxon>Streptosporangiales</taxon>
        <taxon>Thermomonosporaceae</taxon>
        <taxon>Actinomadura</taxon>
    </lineage>
</organism>
<feature type="transmembrane region" description="Helical" evidence="1">
    <location>
        <begin position="97"/>
        <end position="120"/>
    </location>
</feature>
<evidence type="ECO:0000313" key="2">
    <source>
        <dbReference type="EMBL" id="MBW8485800.1"/>
    </source>
</evidence>
<comment type="caution">
    <text evidence="2">The sequence shown here is derived from an EMBL/GenBank/DDBJ whole genome shotgun (WGS) entry which is preliminary data.</text>
</comment>
<evidence type="ECO:0000313" key="3">
    <source>
        <dbReference type="Proteomes" id="UP000774570"/>
    </source>
</evidence>